<dbReference type="InterPro" id="IPR042098">
    <property type="entry name" value="TauD-like_sf"/>
</dbReference>
<evidence type="ECO:0000256" key="11">
    <source>
        <dbReference type="ARBA" id="ARBA00023004"/>
    </source>
</evidence>
<dbReference type="InterPro" id="IPR038492">
    <property type="entry name" value="GBBH-like_N_sf"/>
</dbReference>
<accession>A0A914EK71</accession>
<dbReference type="WBParaSite" id="ACRNAN_scaffold8507.g21048.t1">
    <property type="protein sequence ID" value="ACRNAN_scaffold8507.g21048.t1"/>
    <property type="gene ID" value="ACRNAN_scaffold8507.g21048"/>
</dbReference>
<dbReference type="InterPro" id="IPR010376">
    <property type="entry name" value="GBBH-like_N"/>
</dbReference>
<dbReference type="GO" id="GO:0005739">
    <property type="term" value="C:mitochondrion"/>
    <property type="evidence" value="ECO:0007669"/>
    <property type="project" value="TreeGrafter"/>
</dbReference>
<comment type="catalytic activity">
    <reaction evidence="16">
        <text>N(6),N(6),N(6)-trimethyl-L-lysine + 2-oxoglutarate + O2 = (3S)-3-hydroxy-N(6),N(6),N(6)-trimethyl-L-lysine + succinate + CO2</text>
        <dbReference type="Rhea" id="RHEA:14181"/>
        <dbReference type="ChEBI" id="CHEBI:15379"/>
        <dbReference type="ChEBI" id="CHEBI:16526"/>
        <dbReference type="ChEBI" id="CHEBI:16810"/>
        <dbReference type="ChEBI" id="CHEBI:30031"/>
        <dbReference type="ChEBI" id="CHEBI:58100"/>
        <dbReference type="ChEBI" id="CHEBI:141499"/>
        <dbReference type="EC" id="1.14.11.8"/>
    </reaction>
</comment>
<comment type="function">
    <text evidence="15">Converts trimethyllysine (TML) into hydroxytrimethyllysine (HTML).</text>
</comment>
<evidence type="ECO:0000256" key="12">
    <source>
        <dbReference type="ARBA" id="ARBA00030363"/>
    </source>
</evidence>
<keyword evidence="19" id="KW-1185">Reference proteome</keyword>
<dbReference type="CDD" id="cd00250">
    <property type="entry name" value="CAS_like"/>
    <property type="match status" value="1"/>
</dbReference>
<name>A0A914EK71_9BILA</name>
<dbReference type="NCBIfam" id="TIGR02410">
    <property type="entry name" value="carnitine_TMLD"/>
    <property type="match status" value="1"/>
</dbReference>
<feature type="domain" description="TauD/TfdA-like" evidence="17">
    <location>
        <begin position="139"/>
        <end position="394"/>
    </location>
</feature>
<comment type="pathway">
    <text evidence="3">Amine and polyamine biosynthesis; carnitine biosynthesis.</text>
</comment>
<comment type="cofactor">
    <cofactor evidence="2">
        <name>L-ascorbate</name>
        <dbReference type="ChEBI" id="CHEBI:38290"/>
    </cofactor>
</comment>
<evidence type="ECO:0000256" key="3">
    <source>
        <dbReference type="ARBA" id="ARBA00005022"/>
    </source>
</evidence>
<keyword evidence="10" id="KW-0560">Oxidoreductase</keyword>
<evidence type="ECO:0000256" key="8">
    <source>
        <dbReference type="ARBA" id="ARBA00022873"/>
    </source>
</evidence>
<evidence type="ECO:0000256" key="6">
    <source>
        <dbReference type="ARBA" id="ARBA00016835"/>
    </source>
</evidence>
<dbReference type="EC" id="1.14.11.8" evidence="5"/>
<feature type="domain" description="Gamma-butyrobetaine hydroxylase-like N-terminal" evidence="18">
    <location>
        <begin position="26"/>
        <end position="101"/>
    </location>
</feature>
<reference evidence="20" key="1">
    <citation type="submission" date="2022-11" db="UniProtKB">
        <authorList>
            <consortium name="WormBaseParasite"/>
        </authorList>
    </citation>
    <scope>IDENTIFICATION</scope>
</reference>
<evidence type="ECO:0000313" key="20">
    <source>
        <dbReference type="WBParaSite" id="ACRNAN_scaffold8507.g21048.t1"/>
    </source>
</evidence>
<dbReference type="Proteomes" id="UP000887540">
    <property type="component" value="Unplaced"/>
</dbReference>
<dbReference type="Pfam" id="PF02668">
    <property type="entry name" value="TauD"/>
    <property type="match status" value="1"/>
</dbReference>
<evidence type="ECO:0000259" key="18">
    <source>
        <dbReference type="Pfam" id="PF06155"/>
    </source>
</evidence>
<evidence type="ECO:0000256" key="4">
    <source>
        <dbReference type="ARBA" id="ARBA00008654"/>
    </source>
</evidence>
<comment type="similarity">
    <text evidence="4">Belongs to the gamma-BBH/TMLD family.</text>
</comment>
<dbReference type="AlphaFoldDB" id="A0A914EK71"/>
<evidence type="ECO:0000256" key="10">
    <source>
        <dbReference type="ARBA" id="ARBA00023002"/>
    </source>
</evidence>
<evidence type="ECO:0000313" key="19">
    <source>
        <dbReference type="Proteomes" id="UP000887540"/>
    </source>
</evidence>
<dbReference type="InterPro" id="IPR050411">
    <property type="entry name" value="AlphaKG_dependent_hydroxylases"/>
</dbReference>
<evidence type="ECO:0000256" key="15">
    <source>
        <dbReference type="ARBA" id="ARBA00046008"/>
    </source>
</evidence>
<keyword evidence="7" id="KW-0479">Metal-binding</keyword>
<dbReference type="GO" id="GO:0045329">
    <property type="term" value="P:carnitine biosynthetic process"/>
    <property type="evidence" value="ECO:0007669"/>
    <property type="project" value="UniProtKB-KW"/>
</dbReference>
<organism evidence="19 20">
    <name type="scientific">Acrobeloides nanus</name>
    <dbReference type="NCBI Taxonomy" id="290746"/>
    <lineage>
        <taxon>Eukaryota</taxon>
        <taxon>Metazoa</taxon>
        <taxon>Ecdysozoa</taxon>
        <taxon>Nematoda</taxon>
        <taxon>Chromadorea</taxon>
        <taxon>Rhabditida</taxon>
        <taxon>Tylenchina</taxon>
        <taxon>Cephalobomorpha</taxon>
        <taxon>Cephaloboidea</taxon>
        <taxon>Cephalobidae</taxon>
        <taxon>Acrobeloides</taxon>
    </lineage>
</organism>
<dbReference type="InterPro" id="IPR012776">
    <property type="entry name" value="Trimethyllysine_dOase"/>
</dbReference>
<sequence>MPPQNGYLACPNKVINIQLKDSSEKKYQCLRLIFEGTNQFLDIPLVWLRDHCRSRRYYDWETNLRKLRMPHIFEKSKLTSFNFDEEKQNLHIQWEDGHESDFKIKDILDWSIAKDSHVVPYTLWDRETLKEIPKLSSKNFNFTEFAQLFIRFGLVMVTDVDSTDEVATKTICEKIANIHSTFWGEFFVVSADEDDQQKKMEMQVAKDDTAYKNVELGLHTDGMYFDQCPGIQVFHCLRQAPIGGESILVDGFSVAEKFKKSYPEYFKILQTTPIEHRYFEGYDIEDKIIDSAPLKLYARCVEPIINCDGDKFVQIRYKPYNRAPFRNLKIGEENTTIETIKFYEALEKFAELMDAPENELKFLLEPGTVLFFDNFRLLHARTEFQGSRKLLACYLSRDTFLSKARPVLGENLCYSI</sequence>
<keyword evidence="9" id="KW-0223">Dioxygenase</keyword>
<evidence type="ECO:0000256" key="13">
    <source>
        <dbReference type="ARBA" id="ARBA00031778"/>
    </source>
</evidence>
<comment type="cofactor">
    <cofactor evidence="1">
        <name>Fe(2+)</name>
        <dbReference type="ChEBI" id="CHEBI:29033"/>
    </cofactor>
</comment>
<dbReference type="InterPro" id="IPR003819">
    <property type="entry name" value="TauD/TfdA-like"/>
</dbReference>
<evidence type="ECO:0000256" key="9">
    <source>
        <dbReference type="ARBA" id="ARBA00022964"/>
    </source>
</evidence>
<proteinExistence type="inferred from homology"/>
<evidence type="ECO:0000256" key="1">
    <source>
        <dbReference type="ARBA" id="ARBA00001954"/>
    </source>
</evidence>
<dbReference type="Gene3D" id="3.60.130.10">
    <property type="entry name" value="Clavaminate synthase-like"/>
    <property type="match status" value="1"/>
</dbReference>
<protein>
    <recommendedName>
        <fullName evidence="6">Trimethyllysine dioxygenase, mitochondrial</fullName>
        <ecNumber evidence="5">1.14.11.8</ecNumber>
    </recommendedName>
    <alternativeName>
        <fullName evidence="13">Epsilon-trimethyllysine 2-oxoglutarate dioxygenase</fullName>
    </alternativeName>
    <alternativeName>
        <fullName evidence="12">TML hydroxylase</fullName>
    </alternativeName>
    <alternativeName>
        <fullName evidence="14">TML-alpha-ketoglutarate dioxygenase</fullName>
    </alternativeName>
</protein>
<evidence type="ECO:0000256" key="16">
    <source>
        <dbReference type="ARBA" id="ARBA00049334"/>
    </source>
</evidence>
<dbReference type="PANTHER" id="PTHR10696:SF51">
    <property type="entry name" value="TRIMETHYLLYSINE DIOXYGENASE, MITOCHONDRIAL"/>
    <property type="match status" value="1"/>
</dbReference>
<evidence type="ECO:0000256" key="5">
    <source>
        <dbReference type="ARBA" id="ARBA00012267"/>
    </source>
</evidence>
<dbReference type="Pfam" id="PF06155">
    <property type="entry name" value="GBBH-like_N"/>
    <property type="match status" value="1"/>
</dbReference>
<evidence type="ECO:0000256" key="14">
    <source>
        <dbReference type="ARBA" id="ARBA00032283"/>
    </source>
</evidence>
<evidence type="ECO:0000256" key="2">
    <source>
        <dbReference type="ARBA" id="ARBA00001961"/>
    </source>
</evidence>
<evidence type="ECO:0000256" key="7">
    <source>
        <dbReference type="ARBA" id="ARBA00022723"/>
    </source>
</evidence>
<dbReference type="Gene3D" id="3.30.2020.30">
    <property type="match status" value="1"/>
</dbReference>
<keyword evidence="8" id="KW-0124">Carnitine biosynthesis</keyword>
<evidence type="ECO:0000259" key="17">
    <source>
        <dbReference type="Pfam" id="PF02668"/>
    </source>
</evidence>
<dbReference type="PANTHER" id="PTHR10696">
    <property type="entry name" value="GAMMA-BUTYROBETAINE HYDROXYLASE-RELATED"/>
    <property type="match status" value="1"/>
</dbReference>
<dbReference type="SUPFAM" id="SSF51197">
    <property type="entry name" value="Clavaminate synthase-like"/>
    <property type="match status" value="1"/>
</dbReference>
<keyword evidence="11" id="KW-0408">Iron</keyword>
<dbReference type="GO" id="GO:0050353">
    <property type="term" value="F:trimethyllysine dioxygenase activity"/>
    <property type="evidence" value="ECO:0007669"/>
    <property type="project" value="UniProtKB-EC"/>
</dbReference>
<dbReference type="GO" id="GO:0005506">
    <property type="term" value="F:iron ion binding"/>
    <property type="evidence" value="ECO:0007669"/>
    <property type="project" value="InterPro"/>
</dbReference>